<evidence type="ECO:0000313" key="1">
    <source>
        <dbReference type="EMBL" id="MFD1312411.1"/>
    </source>
</evidence>
<sequence length="82" mass="8687">MRMVKEPLRADITDAVVKEAYTGPALFRSFAHAFAPPADLPGLEAVSAGHLLTDPALAPVELTDPALAPVEPVCDHLKEDAQ</sequence>
<dbReference type="Gene3D" id="2.40.400.10">
    <property type="entry name" value="Acetoacetate decarboxylase-like"/>
    <property type="match status" value="1"/>
</dbReference>
<reference evidence="2" key="1">
    <citation type="journal article" date="2019" name="Int. J. Syst. Evol. Microbiol.">
        <title>The Global Catalogue of Microorganisms (GCM) 10K type strain sequencing project: providing services to taxonomists for standard genome sequencing and annotation.</title>
        <authorList>
            <consortium name="The Broad Institute Genomics Platform"/>
            <consortium name="The Broad Institute Genome Sequencing Center for Infectious Disease"/>
            <person name="Wu L."/>
            <person name="Ma J."/>
        </authorList>
    </citation>
    <scope>NUCLEOTIDE SEQUENCE [LARGE SCALE GENOMIC DNA]</scope>
    <source>
        <strain evidence="2">CGMCC 4.7020</strain>
    </source>
</reference>
<gene>
    <name evidence="1" type="ORF">ACFQ5X_42345</name>
</gene>
<comment type="caution">
    <text evidence="1">The sequence shown here is derived from an EMBL/GenBank/DDBJ whole genome shotgun (WGS) entry which is preliminary data.</text>
</comment>
<keyword evidence="2" id="KW-1185">Reference proteome</keyword>
<dbReference type="InterPro" id="IPR023375">
    <property type="entry name" value="ADC_dom_sf"/>
</dbReference>
<name>A0ABW3XS44_9ACTN</name>
<dbReference type="Proteomes" id="UP001597058">
    <property type="component" value="Unassembled WGS sequence"/>
</dbReference>
<dbReference type="SUPFAM" id="SSF160104">
    <property type="entry name" value="Acetoacetate decarboxylase-like"/>
    <property type="match status" value="1"/>
</dbReference>
<evidence type="ECO:0000313" key="2">
    <source>
        <dbReference type="Proteomes" id="UP001597058"/>
    </source>
</evidence>
<dbReference type="EMBL" id="JBHTMM010000117">
    <property type="protein sequence ID" value="MFD1312411.1"/>
    <property type="molecule type" value="Genomic_DNA"/>
</dbReference>
<dbReference type="RefSeq" id="WP_329527936.1">
    <property type="nucleotide sequence ID" value="NZ_JBHSKH010000081.1"/>
</dbReference>
<accession>A0ABW3XS44</accession>
<protein>
    <submittedName>
        <fullName evidence="1">Uncharacterized protein</fullName>
    </submittedName>
</protein>
<proteinExistence type="predicted"/>
<organism evidence="1 2">
    <name type="scientific">Streptomyces kaempferi</name>
    <dbReference type="NCBI Taxonomy" id="333725"/>
    <lineage>
        <taxon>Bacteria</taxon>
        <taxon>Bacillati</taxon>
        <taxon>Actinomycetota</taxon>
        <taxon>Actinomycetes</taxon>
        <taxon>Kitasatosporales</taxon>
        <taxon>Streptomycetaceae</taxon>
        <taxon>Streptomyces</taxon>
    </lineage>
</organism>